<sequence>MLQAERFVTETRSDTSNSINGIARCLKALESFLKRAELFKLGIRPYVVDRLGGRAKLARLPEKRRHSALLRENEESTTRACECWNAFNGGKGRPQLELTGLSPWPRPSEPRISSVVPEPLLHVMQRQRLQTRTSTEPKKTERNRLTASDGRSLGRGLAEAIWDQLATKAGKEEGKRMAPFARDPA</sequence>
<proteinExistence type="predicted"/>
<organism evidence="1 2">
    <name type="scientific">Hyalomma asiaticum</name>
    <name type="common">Tick</name>
    <dbReference type="NCBI Taxonomy" id="266040"/>
    <lineage>
        <taxon>Eukaryota</taxon>
        <taxon>Metazoa</taxon>
        <taxon>Ecdysozoa</taxon>
        <taxon>Arthropoda</taxon>
        <taxon>Chelicerata</taxon>
        <taxon>Arachnida</taxon>
        <taxon>Acari</taxon>
        <taxon>Parasitiformes</taxon>
        <taxon>Ixodida</taxon>
        <taxon>Ixodoidea</taxon>
        <taxon>Ixodidae</taxon>
        <taxon>Hyalomminae</taxon>
        <taxon>Hyalomma</taxon>
    </lineage>
</organism>
<gene>
    <name evidence="1" type="ORF">HPB50_009629</name>
</gene>
<evidence type="ECO:0000313" key="2">
    <source>
        <dbReference type="Proteomes" id="UP000821845"/>
    </source>
</evidence>
<accession>A0ACB7TF97</accession>
<protein>
    <submittedName>
        <fullName evidence="1">Uncharacterized protein</fullName>
    </submittedName>
</protein>
<reference evidence="1" key="1">
    <citation type="submission" date="2020-05" db="EMBL/GenBank/DDBJ databases">
        <title>Large-scale comparative analyses of tick genomes elucidate their genetic diversity and vector capacities.</title>
        <authorList>
            <person name="Jia N."/>
            <person name="Wang J."/>
            <person name="Shi W."/>
            <person name="Du L."/>
            <person name="Sun Y."/>
            <person name="Zhan W."/>
            <person name="Jiang J."/>
            <person name="Wang Q."/>
            <person name="Zhang B."/>
            <person name="Ji P."/>
            <person name="Sakyi L.B."/>
            <person name="Cui X."/>
            <person name="Yuan T."/>
            <person name="Jiang B."/>
            <person name="Yang W."/>
            <person name="Lam T.T.-Y."/>
            <person name="Chang Q."/>
            <person name="Ding S."/>
            <person name="Wang X."/>
            <person name="Zhu J."/>
            <person name="Ruan X."/>
            <person name="Zhao L."/>
            <person name="Wei J."/>
            <person name="Que T."/>
            <person name="Du C."/>
            <person name="Cheng J."/>
            <person name="Dai P."/>
            <person name="Han X."/>
            <person name="Huang E."/>
            <person name="Gao Y."/>
            <person name="Liu J."/>
            <person name="Shao H."/>
            <person name="Ye R."/>
            <person name="Li L."/>
            <person name="Wei W."/>
            <person name="Wang X."/>
            <person name="Wang C."/>
            <person name="Yang T."/>
            <person name="Huo Q."/>
            <person name="Li W."/>
            <person name="Guo W."/>
            <person name="Chen H."/>
            <person name="Zhou L."/>
            <person name="Ni X."/>
            <person name="Tian J."/>
            <person name="Zhou Y."/>
            <person name="Sheng Y."/>
            <person name="Liu T."/>
            <person name="Pan Y."/>
            <person name="Xia L."/>
            <person name="Li J."/>
            <person name="Zhao F."/>
            <person name="Cao W."/>
        </authorList>
    </citation>
    <scope>NUCLEOTIDE SEQUENCE</scope>
    <source>
        <strain evidence="1">Hyas-2018</strain>
    </source>
</reference>
<dbReference type="EMBL" id="CM023481">
    <property type="protein sequence ID" value="KAH6945695.1"/>
    <property type="molecule type" value="Genomic_DNA"/>
</dbReference>
<comment type="caution">
    <text evidence="1">The sequence shown here is derived from an EMBL/GenBank/DDBJ whole genome shotgun (WGS) entry which is preliminary data.</text>
</comment>
<name>A0ACB7TF97_HYAAI</name>
<dbReference type="Proteomes" id="UP000821845">
    <property type="component" value="Chromosome 1"/>
</dbReference>
<evidence type="ECO:0000313" key="1">
    <source>
        <dbReference type="EMBL" id="KAH6945695.1"/>
    </source>
</evidence>
<keyword evidence="2" id="KW-1185">Reference proteome</keyword>